<dbReference type="Pfam" id="PF07543">
    <property type="entry name" value="PGA2"/>
    <property type="match status" value="1"/>
</dbReference>
<dbReference type="AlphaFoldDB" id="A0A0B8N7B1"/>
<feature type="compositionally biased region" description="Basic and acidic residues" evidence="1">
    <location>
        <begin position="73"/>
        <end position="123"/>
    </location>
</feature>
<evidence type="ECO:0000313" key="3">
    <source>
        <dbReference type="EMBL" id="GAM43433.1"/>
    </source>
</evidence>
<evidence type="ECO:0000256" key="1">
    <source>
        <dbReference type="SAM" id="MobiDB-lite"/>
    </source>
</evidence>
<evidence type="ECO:0000313" key="4">
    <source>
        <dbReference type="Proteomes" id="UP000053095"/>
    </source>
</evidence>
<feature type="transmembrane region" description="Helical" evidence="2">
    <location>
        <begin position="41"/>
        <end position="62"/>
    </location>
</feature>
<dbReference type="GO" id="GO:0015031">
    <property type="term" value="P:protein transport"/>
    <property type="evidence" value="ECO:0007669"/>
    <property type="project" value="TreeGrafter"/>
</dbReference>
<evidence type="ECO:0000256" key="2">
    <source>
        <dbReference type="SAM" id="Phobius"/>
    </source>
</evidence>
<name>A0A0B8N7B1_TALPI</name>
<dbReference type="PANTHER" id="PTHR28199:SF1">
    <property type="entry name" value="PROCESSING OF GAS1 AND ALP PROTEIN 2"/>
    <property type="match status" value="1"/>
</dbReference>
<keyword evidence="2" id="KW-0812">Transmembrane</keyword>
<gene>
    <name evidence="3" type="ORF">TCE0_050r18243</name>
</gene>
<keyword evidence="2" id="KW-0472">Membrane</keyword>
<protein>
    <submittedName>
        <fullName evidence="3">Uncharacterized protein</fullName>
    </submittedName>
</protein>
<feature type="compositionally biased region" description="Basic and acidic residues" evidence="1">
    <location>
        <begin position="138"/>
        <end position="149"/>
    </location>
</feature>
<keyword evidence="4" id="KW-1185">Reference proteome</keyword>
<feature type="compositionally biased region" description="Low complexity" evidence="1">
    <location>
        <begin position="182"/>
        <end position="192"/>
    </location>
</feature>
<dbReference type="InterPro" id="IPR011431">
    <property type="entry name" value="Trafficking_Pga2"/>
</dbReference>
<organism evidence="3 4">
    <name type="scientific">Talaromyces pinophilus</name>
    <name type="common">Penicillium pinophilum</name>
    <dbReference type="NCBI Taxonomy" id="128442"/>
    <lineage>
        <taxon>Eukaryota</taxon>
        <taxon>Fungi</taxon>
        <taxon>Dikarya</taxon>
        <taxon>Ascomycota</taxon>
        <taxon>Pezizomycotina</taxon>
        <taxon>Eurotiomycetes</taxon>
        <taxon>Eurotiomycetidae</taxon>
        <taxon>Eurotiales</taxon>
        <taxon>Trichocomaceae</taxon>
        <taxon>Talaromyces</taxon>
        <taxon>Talaromyces sect. Talaromyces</taxon>
    </lineage>
</organism>
<dbReference type="Proteomes" id="UP000053095">
    <property type="component" value="Unassembled WGS sequence"/>
</dbReference>
<dbReference type="EMBL" id="DF933846">
    <property type="protein sequence ID" value="GAM43433.1"/>
    <property type="molecule type" value="Genomic_DNA"/>
</dbReference>
<keyword evidence="2" id="KW-1133">Transmembrane helix</keyword>
<dbReference type="PANTHER" id="PTHR28199">
    <property type="entry name" value="PROCESSING OF GAS1 AND ALP PROTEIN 2"/>
    <property type="match status" value="1"/>
</dbReference>
<reference evidence="4" key="1">
    <citation type="journal article" date="2015" name="Genome Announc.">
        <title>Draft genome sequence of Talaromyces cellulolyticus strain Y-94, a source of lignocellulosic biomass-degrading enzymes.</title>
        <authorList>
            <person name="Fujii T."/>
            <person name="Koike H."/>
            <person name="Sawayama S."/>
            <person name="Yano S."/>
            <person name="Inoue H."/>
        </authorList>
    </citation>
    <scope>NUCLEOTIDE SEQUENCE [LARGE SCALE GENOMIC DNA]</scope>
    <source>
        <strain evidence="4">Y-94</strain>
    </source>
</reference>
<feature type="region of interest" description="Disordered" evidence="1">
    <location>
        <begin position="73"/>
        <end position="212"/>
    </location>
</feature>
<sequence>MTTTTDPLAILADLLNSIQEYTLDSLHDFQDYIGQPKVRHWLRIIVIVAGYIMLRPVIELFFKWWFERKTSKEEEEQKKKKEEEDKQLEAEGLKKPKKDGNSLRVGAKSDVEEEGKKKDEVVKAKASGKKAAASSSETNKKESKVKTDEYENSDQEDFAEKIRASGVLEWGRDARKRKQRQTTEAEQQQQQKNIDEEKLLELLDWSDDEGKQ</sequence>
<proteinExistence type="predicted"/>
<accession>A0A0B8N7B1</accession>